<keyword evidence="3 6" id="KW-0489">Methyltransferase</keyword>
<dbReference type="InterPro" id="IPR008189">
    <property type="entry name" value="rRNA_ssu_MeTfrase_I"/>
</dbReference>
<evidence type="ECO:0000313" key="10">
    <source>
        <dbReference type="Proteomes" id="UP000824988"/>
    </source>
</evidence>
<evidence type="ECO:0000256" key="4">
    <source>
        <dbReference type="ARBA" id="ARBA00022679"/>
    </source>
</evidence>
<dbReference type="KEGG" id="moz:MoryE10_01250"/>
<evidence type="ECO:0000256" key="6">
    <source>
        <dbReference type="HAMAP-Rule" id="MF_01877"/>
    </source>
</evidence>
<dbReference type="Pfam" id="PF23016">
    <property type="entry name" value="RsmI_C"/>
    <property type="match status" value="1"/>
</dbReference>
<dbReference type="PANTHER" id="PTHR46111:SF1">
    <property type="entry name" value="RIBOSOMAL RNA SMALL SUBUNIT METHYLTRANSFERASE I"/>
    <property type="match status" value="1"/>
</dbReference>
<comment type="function">
    <text evidence="6">Catalyzes the 2'-O-methylation of the ribose of cytidine 1402 (C1402) in 16S rRNA.</text>
</comment>
<evidence type="ECO:0000256" key="1">
    <source>
        <dbReference type="ARBA" id="ARBA00022490"/>
    </source>
</evidence>
<feature type="domain" description="RsmI HTH" evidence="8">
    <location>
        <begin position="235"/>
        <end position="280"/>
    </location>
</feature>
<keyword evidence="1 6" id="KW-0963">Cytoplasm</keyword>
<dbReference type="GO" id="GO:0070677">
    <property type="term" value="F:rRNA (cytosine-2'-O-)-methyltransferase activity"/>
    <property type="evidence" value="ECO:0007669"/>
    <property type="project" value="UniProtKB-UniRule"/>
</dbReference>
<dbReference type="NCBIfam" id="TIGR00096">
    <property type="entry name" value="16S rRNA (cytidine(1402)-2'-O)-methyltransferase"/>
    <property type="match status" value="1"/>
</dbReference>
<dbReference type="EC" id="2.1.1.198" evidence="6"/>
<keyword evidence="10" id="KW-1185">Reference proteome</keyword>
<protein>
    <recommendedName>
        <fullName evidence="6">Ribosomal RNA small subunit methyltransferase I</fullName>
        <ecNumber evidence="6">2.1.1.198</ecNumber>
    </recommendedName>
    <alternativeName>
        <fullName evidence="6">16S rRNA 2'-O-ribose C1402 methyltransferase</fullName>
    </alternativeName>
    <alternativeName>
        <fullName evidence="6">rRNA (cytidine-2'-O-)-methyltransferase RsmI</fullName>
    </alternativeName>
</protein>
<dbReference type="PANTHER" id="PTHR46111">
    <property type="entry name" value="RIBOSOMAL RNA SMALL SUBUNIT METHYLTRANSFERASE I"/>
    <property type="match status" value="1"/>
</dbReference>
<evidence type="ECO:0000256" key="5">
    <source>
        <dbReference type="ARBA" id="ARBA00022691"/>
    </source>
</evidence>
<reference evidence="9" key="1">
    <citation type="submission" date="2019-06" db="EMBL/GenBank/DDBJ databases">
        <title>Complete genome sequence of Methylogaea oryzae strain JCM16910.</title>
        <authorList>
            <person name="Asakawa S."/>
        </authorList>
    </citation>
    <scope>NUCLEOTIDE SEQUENCE</scope>
    <source>
        <strain evidence="9">E10</strain>
    </source>
</reference>
<dbReference type="PIRSF" id="PIRSF005917">
    <property type="entry name" value="MTase_YraL"/>
    <property type="match status" value="1"/>
</dbReference>
<dbReference type="RefSeq" id="WP_221047899.1">
    <property type="nucleotide sequence ID" value="NZ_AP019782.1"/>
</dbReference>
<dbReference type="InterPro" id="IPR053910">
    <property type="entry name" value="RsmI_HTH"/>
</dbReference>
<dbReference type="AlphaFoldDB" id="A0A8D4VLM0"/>
<proteinExistence type="inferred from homology"/>
<dbReference type="InterPro" id="IPR018063">
    <property type="entry name" value="SAM_MeTrfase_RsmI_CS"/>
</dbReference>
<dbReference type="Pfam" id="PF00590">
    <property type="entry name" value="TP_methylase"/>
    <property type="match status" value="1"/>
</dbReference>
<comment type="subcellular location">
    <subcellularLocation>
        <location evidence="6">Cytoplasm</location>
    </subcellularLocation>
</comment>
<evidence type="ECO:0000259" key="7">
    <source>
        <dbReference type="Pfam" id="PF00590"/>
    </source>
</evidence>
<dbReference type="EMBL" id="AP019782">
    <property type="protein sequence ID" value="BBL69519.1"/>
    <property type="molecule type" value="Genomic_DNA"/>
</dbReference>
<accession>A0A8D4VLM0</accession>
<dbReference type="FunFam" id="3.30.950.10:FF:000002">
    <property type="entry name" value="Ribosomal RNA small subunit methyltransferase I"/>
    <property type="match status" value="1"/>
</dbReference>
<dbReference type="FunFam" id="3.40.1010.10:FF:000007">
    <property type="entry name" value="Ribosomal RNA small subunit methyltransferase I"/>
    <property type="match status" value="1"/>
</dbReference>
<dbReference type="PROSITE" id="PS01296">
    <property type="entry name" value="RSMI"/>
    <property type="match status" value="1"/>
</dbReference>
<evidence type="ECO:0000313" key="9">
    <source>
        <dbReference type="EMBL" id="BBL69519.1"/>
    </source>
</evidence>
<comment type="catalytic activity">
    <reaction evidence="6">
        <text>cytidine(1402) in 16S rRNA + S-adenosyl-L-methionine = 2'-O-methylcytidine(1402) in 16S rRNA + S-adenosyl-L-homocysteine + H(+)</text>
        <dbReference type="Rhea" id="RHEA:42924"/>
        <dbReference type="Rhea" id="RHEA-COMP:10285"/>
        <dbReference type="Rhea" id="RHEA-COMP:10286"/>
        <dbReference type="ChEBI" id="CHEBI:15378"/>
        <dbReference type="ChEBI" id="CHEBI:57856"/>
        <dbReference type="ChEBI" id="CHEBI:59789"/>
        <dbReference type="ChEBI" id="CHEBI:74495"/>
        <dbReference type="ChEBI" id="CHEBI:82748"/>
        <dbReference type="EC" id="2.1.1.198"/>
    </reaction>
</comment>
<keyword evidence="2 6" id="KW-0698">rRNA processing</keyword>
<dbReference type="CDD" id="cd11648">
    <property type="entry name" value="RsmI"/>
    <property type="match status" value="1"/>
</dbReference>
<dbReference type="HAMAP" id="MF_01877">
    <property type="entry name" value="16SrRNA_methyltr_I"/>
    <property type="match status" value="1"/>
</dbReference>
<dbReference type="GO" id="GO:0005737">
    <property type="term" value="C:cytoplasm"/>
    <property type="evidence" value="ECO:0007669"/>
    <property type="project" value="UniProtKB-SubCell"/>
</dbReference>
<comment type="similarity">
    <text evidence="6">Belongs to the methyltransferase superfamily. RsmI family.</text>
</comment>
<gene>
    <name evidence="6 9" type="primary">rsmI</name>
    <name evidence="9" type="ORF">MoryE10_01250</name>
</gene>
<dbReference type="Proteomes" id="UP000824988">
    <property type="component" value="Chromosome"/>
</dbReference>
<feature type="domain" description="Tetrapyrrole methylase" evidence="7">
    <location>
        <begin position="8"/>
        <end position="205"/>
    </location>
</feature>
<keyword evidence="5 6" id="KW-0949">S-adenosyl-L-methionine</keyword>
<organism evidence="9 10">
    <name type="scientific">Methylogaea oryzae</name>
    <dbReference type="NCBI Taxonomy" id="1295382"/>
    <lineage>
        <taxon>Bacteria</taxon>
        <taxon>Pseudomonadati</taxon>
        <taxon>Pseudomonadota</taxon>
        <taxon>Gammaproteobacteria</taxon>
        <taxon>Methylococcales</taxon>
        <taxon>Methylococcaceae</taxon>
        <taxon>Methylogaea</taxon>
    </lineage>
</organism>
<keyword evidence="4 6" id="KW-0808">Transferase</keyword>
<sequence length="284" mass="30345">MSQSKGVLYLVATPLGNLADFSFRAVEVLQSVAVIAAEDTRHSRPLLNHYGIGTPLVAYHEHNEDAAAPQLLARLERGESVAVISDAGTPLISDPGFPLVRLARQAGIRAVPVPGPSALIAALSASGLPCDHFHFGGFLPRKGEARRSELKTLLDRRETLVFYESSHRVLDCLEDINAIFPADRPLAIARELTKHYETIVNSTAGAAHALVAQDADMQKGEFVLLVQGKRETAAEDIDAEQARVLGILLDGGCSVKSAAAMAAEITGAPRKLLYQAALKRSSAQ</sequence>
<evidence type="ECO:0000256" key="2">
    <source>
        <dbReference type="ARBA" id="ARBA00022552"/>
    </source>
</evidence>
<evidence type="ECO:0000256" key="3">
    <source>
        <dbReference type="ARBA" id="ARBA00022603"/>
    </source>
</evidence>
<name>A0A8D4VLM0_9GAMM</name>
<evidence type="ECO:0000259" key="8">
    <source>
        <dbReference type="Pfam" id="PF23016"/>
    </source>
</evidence>
<dbReference type="InterPro" id="IPR000878">
    <property type="entry name" value="4pyrrol_Mease"/>
</dbReference>